<dbReference type="RefSeq" id="WP_020510797.1">
    <property type="nucleotide sequence ID" value="NZ_JBIAZU010000002.1"/>
</dbReference>
<reference evidence="8 9" key="1">
    <citation type="submission" date="2024-10" db="EMBL/GenBank/DDBJ databases">
        <title>The Natural Products Discovery Center: Release of the First 8490 Sequenced Strains for Exploring Actinobacteria Biosynthetic Diversity.</title>
        <authorList>
            <person name="Kalkreuter E."/>
            <person name="Kautsar S.A."/>
            <person name="Yang D."/>
            <person name="Bader C.D."/>
            <person name="Teijaro C.N."/>
            <person name="Fluegel L."/>
            <person name="Davis C.M."/>
            <person name="Simpson J.R."/>
            <person name="Lauterbach L."/>
            <person name="Steele A.D."/>
            <person name="Gui C."/>
            <person name="Meng S."/>
            <person name="Li G."/>
            <person name="Viehrig K."/>
            <person name="Ye F."/>
            <person name="Su P."/>
            <person name="Kiefer A.F."/>
            <person name="Nichols A."/>
            <person name="Cepeda A.J."/>
            <person name="Yan W."/>
            <person name="Fan B."/>
            <person name="Jiang Y."/>
            <person name="Adhikari A."/>
            <person name="Zheng C.-J."/>
            <person name="Schuster L."/>
            <person name="Cowan T.M."/>
            <person name="Smanski M.J."/>
            <person name="Chevrette M.G."/>
            <person name="De Carvalho L.P.S."/>
            <person name="Shen B."/>
        </authorList>
    </citation>
    <scope>NUCLEOTIDE SEQUENCE [LARGE SCALE GENOMIC DNA]</scope>
    <source>
        <strain evidence="8 9">NPDC000087</strain>
    </source>
</reference>
<feature type="transmembrane region" description="Helical" evidence="6">
    <location>
        <begin position="178"/>
        <end position="200"/>
    </location>
</feature>
<dbReference type="Proteomes" id="UP001602245">
    <property type="component" value="Unassembled WGS sequence"/>
</dbReference>
<keyword evidence="3 6" id="KW-0812">Transmembrane</keyword>
<gene>
    <name evidence="8" type="ORF">ACFY35_12085</name>
</gene>
<feature type="transmembrane region" description="Helical" evidence="6">
    <location>
        <begin position="152"/>
        <end position="171"/>
    </location>
</feature>
<dbReference type="Pfam" id="PF07947">
    <property type="entry name" value="YhhN"/>
    <property type="match status" value="1"/>
</dbReference>
<comment type="similarity">
    <text evidence="2">Belongs to the TMEM86 family.</text>
</comment>
<evidence type="ECO:0000313" key="8">
    <source>
        <dbReference type="EMBL" id="MFF5290177.1"/>
    </source>
</evidence>
<feature type="signal peptide" evidence="7">
    <location>
        <begin position="1"/>
        <end position="18"/>
    </location>
</feature>
<keyword evidence="5 6" id="KW-0472">Membrane</keyword>
<feature type="transmembrane region" description="Helical" evidence="6">
    <location>
        <begin position="206"/>
        <end position="224"/>
    </location>
</feature>
<feature type="chain" id="PRO_5046401926" evidence="7">
    <location>
        <begin position="19"/>
        <end position="236"/>
    </location>
</feature>
<keyword evidence="9" id="KW-1185">Reference proteome</keyword>
<comment type="caution">
    <text evidence="8">The sequence shown here is derived from an EMBL/GenBank/DDBJ whole genome shotgun (WGS) entry which is preliminary data.</text>
</comment>
<dbReference type="PANTHER" id="PTHR31885:SF6">
    <property type="entry name" value="GH04784P"/>
    <property type="match status" value="1"/>
</dbReference>
<organism evidence="8 9">
    <name type="scientific">Paractinoplanes globisporus</name>
    <dbReference type="NCBI Taxonomy" id="113565"/>
    <lineage>
        <taxon>Bacteria</taxon>
        <taxon>Bacillati</taxon>
        <taxon>Actinomycetota</taxon>
        <taxon>Actinomycetes</taxon>
        <taxon>Micromonosporales</taxon>
        <taxon>Micromonosporaceae</taxon>
        <taxon>Paractinoplanes</taxon>
    </lineage>
</organism>
<keyword evidence="7" id="KW-0732">Signal</keyword>
<evidence type="ECO:0000313" key="9">
    <source>
        <dbReference type="Proteomes" id="UP001602245"/>
    </source>
</evidence>
<keyword evidence="4 6" id="KW-1133">Transmembrane helix</keyword>
<evidence type="ECO:0000256" key="2">
    <source>
        <dbReference type="ARBA" id="ARBA00007375"/>
    </source>
</evidence>
<comment type="subcellular location">
    <subcellularLocation>
        <location evidence="1">Membrane</location>
        <topology evidence="1">Multi-pass membrane protein</topology>
    </subcellularLocation>
</comment>
<proteinExistence type="inferred from homology"/>
<accession>A0ABW6WDV4</accession>
<protein>
    <submittedName>
        <fullName evidence="8">Lysoplasmalogenase</fullName>
    </submittedName>
</protein>
<evidence type="ECO:0000256" key="7">
    <source>
        <dbReference type="SAM" id="SignalP"/>
    </source>
</evidence>
<name>A0ABW6WDV4_9ACTN</name>
<evidence type="ECO:0000256" key="5">
    <source>
        <dbReference type="ARBA" id="ARBA00023136"/>
    </source>
</evidence>
<dbReference type="InterPro" id="IPR012506">
    <property type="entry name" value="TMEM86B-like"/>
</dbReference>
<evidence type="ECO:0000256" key="4">
    <source>
        <dbReference type="ARBA" id="ARBA00022989"/>
    </source>
</evidence>
<feature type="transmembrane region" description="Helical" evidence="6">
    <location>
        <begin position="79"/>
        <end position="98"/>
    </location>
</feature>
<dbReference type="PANTHER" id="PTHR31885">
    <property type="entry name" value="GH04784P"/>
    <property type="match status" value="1"/>
</dbReference>
<sequence>MKLKLFAVAAIAELIAVAADWAPLQWVAKPLLAPLLIWYLARSEPDPVEHRHRADLVVASLCFATVGDIALLVPGQSAFLIGMLFFLGCQVILTIAFLRRARPSASALADGQSLPPAKVLTGGRALPPAKAVAGFGIAWAAANILLGPQLGALRIPVLVYSLALIAMAAAATGVNRRVAAGGGLFLISDLAIGLGAAGIRAPAHDVLVMGTYAAALYLIATGWAEVRRPVASAPAV</sequence>
<evidence type="ECO:0000256" key="6">
    <source>
        <dbReference type="SAM" id="Phobius"/>
    </source>
</evidence>
<evidence type="ECO:0000256" key="3">
    <source>
        <dbReference type="ARBA" id="ARBA00022692"/>
    </source>
</evidence>
<evidence type="ECO:0000256" key="1">
    <source>
        <dbReference type="ARBA" id="ARBA00004141"/>
    </source>
</evidence>
<dbReference type="EMBL" id="JBIAZU010000002">
    <property type="protein sequence ID" value="MFF5290177.1"/>
    <property type="molecule type" value="Genomic_DNA"/>
</dbReference>